<dbReference type="Proteomes" id="UP000235371">
    <property type="component" value="Unassembled WGS sequence"/>
</dbReference>
<organism evidence="2 3">
    <name type="scientific">Hyaloscypha bicolor E</name>
    <dbReference type="NCBI Taxonomy" id="1095630"/>
    <lineage>
        <taxon>Eukaryota</taxon>
        <taxon>Fungi</taxon>
        <taxon>Dikarya</taxon>
        <taxon>Ascomycota</taxon>
        <taxon>Pezizomycotina</taxon>
        <taxon>Leotiomycetes</taxon>
        <taxon>Helotiales</taxon>
        <taxon>Hyaloscyphaceae</taxon>
        <taxon>Hyaloscypha</taxon>
        <taxon>Hyaloscypha bicolor</taxon>
    </lineage>
</organism>
<dbReference type="PANTHER" id="PTHR35910:SF1">
    <property type="entry name" value="2EXR DOMAIN-CONTAINING PROTEIN"/>
    <property type="match status" value="1"/>
</dbReference>
<dbReference type="InterPro" id="IPR045518">
    <property type="entry name" value="2EXR"/>
</dbReference>
<dbReference type="AlphaFoldDB" id="A0A2J6TJM9"/>
<dbReference type="GeneID" id="36580036"/>
<dbReference type="Pfam" id="PF20150">
    <property type="entry name" value="2EXR"/>
    <property type="match status" value="1"/>
</dbReference>
<accession>A0A2J6TJM9</accession>
<evidence type="ECO:0000313" key="3">
    <source>
        <dbReference type="Proteomes" id="UP000235371"/>
    </source>
</evidence>
<dbReference type="EMBL" id="KZ613782">
    <property type="protein sequence ID" value="PMD63229.1"/>
    <property type="molecule type" value="Genomic_DNA"/>
</dbReference>
<evidence type="ECO:0000313" key="2">
    <source>
        <dbReference type="EMBL" id="PMD63229.1"/>
    </source>
</evidence>
<gene>
    <name evidence="2" type="ORF">K444DRAFT_330312</name>
</gene>
<dbReference type="OrthoDB" id="3466912at2759"/>
<keyword evidence="3" id="KW-1185">Reference proteome</keyword>
<evidence type="ECO:0000259" key="1">
    <source>
        <dbReference type="Pfam" id="PF20150"/>
    </source>
</evidence>
<dbReference type="PANTHER" id="PTHR35910">
    <property type="entry name" value="2EXR DOMAIN-CONTAINING PROTEIN"/>
    <property type="match status" value="1"/>
</dbReference>
<reference evidence="2 3" key="1">
    <citation type="submission" date="2016-04" db="EMBL/GenBank/DDBJ databases">
        <title>A degradative enzymes factory behind the ericoid mycorrhizal symbiosis.</title>
        <authorList>
            <consortium name="DOE Joint Genome Institute"/>
            <person name="Martino E."/>
            <person name="Morin E."/>
            <person name="Grelet G."/>
            <person name="Kuo A."/>
            <person name="Kohler A."/>
            <person name="Daghino S."/>
            <person name="Barry K."/>
            <person name="Choi C."/>
            <person name="Cichocki N."/>
            <person name="Clum A."/>
            <person name="Copeland A."/>
            <person name="Hainaut M."/>
            <person name="Haridas S."/>
            <person name="Labutti K."/>
            <person name="Lindquist E."/>
            <person name="Lipzen A."/>
            <person name="Khouja H.-R."/>
            <person name="Murat C."/>
            <person name="Ohm R."/>
            <person name="Olson A."/>
            <person name="Spatafora J."/>
            <person name="Veneault-Fourrey C."/>
            <person name="Henrissat B."/>
            <person name="Grigoriev I."/>
            <person name="Martin F."/>
            <person name="Perotto S."/>
        </authorList>
    </citation>
    <scope>NUCLEOTIDE SEQUENCE [LARGE SCALE GENOMIC DNA]</scope>
    <source>
        <strain evidence="2 3">E</strain>
    </source>
</reference>
<protein>
    <recommendedName>
        <fullName evidence="1">2EXR domain-containing protein</fullName>
    </recommendedName>
</protein>
<name>A0A2J6TJM9_9HELO</name>
<dbReference type="RefSeq" id="XP_024740133.1">
    <property type="nucleotide sequence ID" value="XM_024871954.1"/>
</dbReference>
<sequence length="368" mass="42436">MDHDSVNGITIPTPKMAGTFPRFLDIPKEIRLLIWELTYPRNRVIQIISTRFYKEFENWQLDAKGSHWTISSTSPIALDVCKESRDLAKTRYIPILECLHKKAKDVDLSAHPVRFSGLRSVRINLEHDTILMGPAHMTYISQHLDFSKIKHLALMSYEEYLGTAPVLSGSLRRKPRWTGAAGSWTSTWPNLKSLNFVLGRTSCIPDSENRPWQPSFELLDVDSNFSDTAAWIKQMSSKGETTVRLRFTTLQNICSLAAELRRHYRDAKAAIEKAEKWENLEFRVTVATHQQNMEDHSRKCCPRRDCPNRVWRVSYLSASSERNHVPPPADPLQWAQLGLFYWQDDVPICDGNGEMWSRYNGIQGLFEK</sequence>
<proteinExistence type="predicted"/>
<feature type="domain" description="2EXR" evidence="1">
    <location>
        <begin position="20"/>
        <end position="130"/>
    </location>
</feature>
<dbReference type="InParanoid" id="A0A2J6TJM9"/>